<sequence length="743" mass="84812">MKHLTFRFILILLLGVCPALPLCAQVVLVKDGTSRSSILIDGSNATDWTAATILQDFIQKISGCRLPIVTKGTPRKGDIAIGDVQVNGNPRLEAARSSIRHDGFFISTQEGILRILGKEGNGTVYGAVTLLEQYLDVNYWGEKEADYPSLRTIALPAISLYDYPAFRYRQSQCYAMRTDTVYKWWNRLEEPAEVFAAGYWVHTFDKLLPSSVYGKTHPEYYSYFKGKRHPGKASQWCLTNPEVLEIVSQRIDSLFKAHPDKKMICVSQNDGNYTNCACDNCRKLDEEEGGPSGSLIHFINQLAARFPDKEFATLAYLYTMTPPKHVKPLSNVYIMLCDIDCDREVSLTENASGRHFVKALEGWSRISDQLFIWDYGINFDNYLSPFPNFHILQDNIRLFHQHHAKMHFSQIAGSRGGDFAELRTYLVSKLMWNPEVNVDSLTHRFLKGYYGEAAPFLYSYMRMMEGALIGSGQRLWIYDSPVSHKNGMLKPALMRRYDRLFDEAEKAVADKPVYLKRVRRTRLPLQYSALEIARTESRKDLADIDRKLTLFEQRVREFRVPTLNERSNSPVDYCELYRKRYMPPAQESKALGASVRFLSEPSGKYKEMAAALTDGLFGGSTFVESWVGWEGKDGAFIIDLGDKKPVSSVETDFLHQIGAWILCPLKVVYSYSEDGQKYTLWEVHDLPEERSGKVKFTGVRSECPRPVSMRYIKVEITGTKECPAWHYGVGHPSWFFVDEVTVL</sequence>
<dbReference type="Proteomes" id="UP000186631">
    <property type="component" value="Unassembled WGS sequence"/>
</dbReference>
<dbReference type="EMBL" id="MNQV01000073">
    <property type="protein sequence ID" value="OKZ53974.1"/>
    <property type="molecule type" value="Genomic_DNA"/>
</dbReference>
<dbReference type="InterPro" id="IPR000421">
    <property type="entry name" value="FA58C"/>
</dbReference>
<dbReference type="InterPro" id="IPR032287">
    <property type="entry name" value="DUF4838"/>
</dbReference>
<dbReference type="Pfam" id="PF00754">
    <property type="entry name" value="F5_F8_type_C"/>
    <property type="match status" value="1"/>
</dbReference>
<dbReference type="Gene3D" id="3.30.379.10">
    <property type="entry name" value="Chitobiase/beta-hexosaminidase domain 2-like"/>
    <property type="match status" value="1"/>
</dbReference>
<dbReference type="InterPro" id="IPR029018">
    <property type="entry name" value="Hex-like_dom2"/>
</dbReference>
<dbReference type="PANTHER" id="PTHR47406:SF2">
    <property type="entry name" value="ALPHA GLUCURONIDASE N-TERMINAL DOMAIN-CONTAINING PROTEIN"/>
    <property type="match status" value="1"/>
</dbReference>
<comment type="caution">
    <text evidence="4">The sequence shown here is derived from an EMBL/GenBank/DDBJ whole genome shotgun (WGS) entry which is preliminary data.</text>
</comment>
<feature type="domain" description="Alpha glucuronidase N-terminal" evidence="3">
    <location>
        <begin position="35"/>
        <end position="127"/>
    </location>
</feature>
<feature type="domain" description="F5/8 type C" evidence="2">
    <location>
        <begin position="604"/>
        <end position="719"/>
    </location>
</feature>
<dbReference type="Pfam" id="PF16126">
    <property type="entry name" value="DUF4838"/>
    <property type="match status" value="1"/>
</dbReference>
<reference evidence="4 5" key="1">
    <citation type="journal article" date="2016" name="Nat. Biotechnol.">
        <title>Measurement of bacterial replication rates in microbial communities.</title>
        <authorList>
            <person name="Brown C.T."/>
            <person name="Olm M.R."/>
            <person name="Thomas B.C."/>
            <person name="Banfield J.F."/>
        </authorList>
    </citation>
    <scope>NUCLEOTIDE SEQUENCE [LARGE SCALE GENOMIC DNA]</scope>
    <source>
        <strain evidence="4">42_262</strain>
    </source>
</reference>
<dbReference type="AlphaFoldDB" id="A0A1Q6JLK5"/>
<evidence type="ECO:0000259" key="3">
    <source>
        <dbReference type="Pfam" id="PF03648"/>
    </source>
</evidence>
<dbReference type="Pfam" id="PF03648">
    <property type="entry name" value="Glyco_hydro_67N"/>
    <property type="match status" value="1"/>
</dbReference>
<organism evidence="4 5">
    <name type="scientific">Phocaeicola vulgatus</name>
    <name type="common">Bacteroides vulgatus</name>
    <dbReference type="NCBI Taxonomy" id="821"/>
    <lineage>
        <taxon>Bacteria</taxon>
        <taxon>Pseudomonadati</taxon>
        <taxon>Bacteroidota</taxon>
        <taxon>Bacteroidia</taxon>
        <taxon>Bacteroidales</taxon>
        <taxon>Bacteroidaceae</taxon>
        <taxon>Phocaeicola</taxon>
    </lineage>
</organism>
<dbReference type="GO" id="GO:0046559">
    <property type="term" value="F:alpha-glucuronidase activity"/>
    <property type="evidence" value="ECO:0007669"/>
    <property type="project" value="InterPro"/>
</dbReference>
<accession>A0A1Q6JLK5</accession>
<dbReference type="SUPFAM" id="SSF49785">
    <property type="entry name" value="Galactose-binding domain-like"/>
    <property type="match status" value="1"/>
</dbReference>
<evidence type="ECO:0000313" key="4">
    <source>
        <dbReference type="EMBL" id="OKZ53974.1"/>
    </source>
</evidence>
<gene>
    <name evidence="4" type="ORF">BHV80_03170</name>
</gene>
<dbReference type="GO" id="GO:0045493">
    <property type="term" value="P:xylan catabolic process"/>
    <property type="evidence" value="ECO:0007669"/>
    <property type="project" value="InterPro"/>
</dbReference>
<keyword evidence="1" id="KW-0378">Hydrolase</keyword>
<dbReference type="OMA" id="ECCFAHP"/>
<dbReference type="PANTHER" id="PTHR47406">
    <property type="entry name" value="COAGULATION FACTOR 5/8 TYPE, C-TERMINAL"/>
    <property type="match status" value="1"/>
</dbReference>
<evidence type="ECO:0000256" key="1">
    <source>
        <dbReference type="ARBA" id="ARBA00022801"/>
    </source>
</evidence>
<evidence type="ECO:0000259" key="2">
    <source>
        <dbReference type="Pfam" id="PF00754"/>
    </source>
</evidence>
<dbReference type="Gene3D" id="2.60.120.260">
    <property type="entry name" value="Galactose-binding domain-like"/>
    <property type="match status" value="1"/>
</dbReference>
<dbReference type="InterPro" id="IPR008979">
    <property type="entry name" value="Galactose-bd-like_sf"/>
</dbReference>
<evidence type="ECO:0000313" key="5">
    <source>
        <dbReference type="Proteomes" id="UP000186631"/>
    </source>
</evidence>
<protein>
    <submittedName>
        <fullName evidence="4">Carbohydrate-binding protein</fullName>
    </submittedName>
</protein>
<name>A0A1Q6JLK5_PHOVU</name>
<proteinExistence type="predicted"/>
<dbReference type="InterPro" id="IPR005154">
    <property type="entry name" value="Glyco_hydro_67_aGlcAse_N"/>
</dbReference>
<dbReference type="RefSeq" id="WP_011964828.1">
    <property type="nucleotide sequence ID" value="NZ_CAXUDV010000003.1"/>
</dbReference>
<dbReference type="GeneID" id="5301582"/>
<dbReference type="SUPFAM" id="SSF55545">
    <property type="entry name" value="beta-N-acetylhexosaminidase-like domain"/>
    <property type="match status" value="1"/>
</dbReference>